<evidence type="ECO:0000256" key="9">
    <source>
        <dbReference type="ARBA" id="ARBA00023000"/>
    </source>
</evidence>
<comment type="similarity">
    <text evidence="1">Belongs to the RNA polymerase beta chain family.</text>
</comment>
<keyword evidence="3" id="KW-0240">DNA-directed RNA polymerase</keyword>
<dbReference type="SUPFAM" id="SSF51294">
    <property type="entry name" value="Hedgehog/intein (Hint) domain"/>
    <property type="match status" value="1"/>
</dbReference>
<dbReference type="Gene3D" id="3.90.1070.20">
    <property type="match status" value="1"/>
</dbReference>
<keyword evidence="9" id="KW-0651">Protein splicing</keyword>
<dbReference type="GO" id="GO:0006351">
    <property type="term" value="P:DNA-templated transcription"/>
    <property type="evidence" value="ECO:0007669"/>
    <property type="project" value="InterPro"/>
</dbReference>
<dbReference type="Gene3D" id="2.40.50.150">
    <property type="match status" value="1"/>
</dbReference>
<dbReference type="PROSITE" id="PS50819">
    <property type="entry name" value="INTEIN_ENDONUCLEASE"/>
    <property type="match status" value="1"/>
</dbReference>
<keyword evidence="8" id="KW-0862">Zinc</keyword>
<dbReference type="NCBIfam" id="TIGR01443">
    <property type="entry name" value="intein_Cterm"/>
    <property type="match status" value="1"/>
</dbReference>
<dbReference type="InterPro" id="IPR007646">
    <property type="entry name" value="RNA_pol_Rpb2_4"/>
</dbReference>
<evidence type="ECO:0000256" key="1">
    <source>
        <dbReference type="ARBA" id="ARBA00006835"/>
    </source>
</evidence>
<dbReference type="GO" id="GO:0004519">
    <property type="term" value="F:endonuclease activity"/>
    <property type="evidence" value="ECO:0007669"/>
    <property type="project" value="InterPro"/>
</dbReference>
<dbReference type="InterPro" id="IPR037033">
    <property type="entry name" value="DNA-dir_RNAP_su2_hyb_sf"/>
</dbReference>
<sequence>MSNAKKSMTLPMVEHIESSVKFDEVELNGEDKKMKIKRVRIKKSTQSTQSDESEQIKKIIDVEKQREQQSLETGSHKETEDFIKKIHSELTNEEAGILSHLGNYIEEPYTIIESYFEGQHLERLVRHQIESYNHFINYQIIRTIEMFNPVTIHSDNDYVAEKDKYMLEVFISFTNFKLHPPQIHENNGATKIMLPYEAKLRNFTYASTMTVDVNIKYVIRNTENMDSPRIIEKVLPKINIGKMPIMIKSSICVLNQNGHINSQYTGECSMDSGGYFISKGSEKTVLGQERAAENKIYCFDGKNTTKWNYYAEIKSVPDFKCISPKQIEMMISSKNNGFGNGIFVNIPRIKQPIELFVLFRALGIISDKDICKYILLSIDSDKNKDLSNFVQASIIDANKYMSQEDALRHITSAVAYTPMNMDKETGAKKKREFTVEVLDSDLFPHCKSVPQKLYLLGYMANRLIQTSLGWIPVDDRDSYLNKRIELTGTLLNNLFRNYLNKLVKEMQKQIVKEINTGSWRSTEDYDSIINMTNIYKIMKSTTIENGINRALSTGDFSIKQSNSSKVGVAQVLNRLTYVSSLSHLRRINTPLEKSGELIPPRKLHNTTWGFLCLTGETEVLMSNRLNIKKIKDIKDGNRVCTVNPETLFDEPSDIHSFFGKMPDKLFEITTISGRKIKATANHPFLINTGGNYDWKNVEDLSKNDKVIIRHVVKNIMDDNSTFVKINDSDVVDQYKMDLLELNLLNINIPIYKLKIIARLVGSINTDGHLAERIEKDKKYYCASFYLGEEADALQVANDISDLGFGNVSIYNKTSNFEDKLSGRITTHRTWEVAKNGAFAYLLYLLGGFAGKKTTMQRTIPTWLLQSELSIKREYLSAFQGGDGSRLSYKINNNCSANSVSVSPRVSVTCQTTENDYLEDTINYMTQIKNMFYEFEIISRLKIDYVDDNKTRVSIVFENSSENLARYSDIINYTYCDEKRRASAPIIEHLKIKEYNKEKNVTNSNNYIYETYIKENIVNNGCISVPILSIREIEPEMVYDFTTRSDNHSFVASSFVTHNCPAETPEGQSIGIVKNISYLGHITIPANSNSLYEYVAPHIIPVETAKPEELFNKAKVFVNGTIVGVAKDPVNLYHDMKDKKHRGIINIYTSIVFDIKKLEIRICNDGGRLTRPLLRVRNNKALIDKTIIQRLASKELHWNDLLTNCKISESVIEYIDPEEQNFAMISMKCKDSYLQDNAHQSFNYTHCEIHPSTIFGVLASCIPYPDHNQAPRNTYQCAMAKQAMGIYATNYDKRMDKTAYVLNYPTRPLVDTRLMNMIKLNKIPSGTQIHVAIMSHTGYNQEDSVLINKGSLDRGLFLATIYHTEKDEDKNIIRDEIIRCKPDSTKTKGIKFGNYDKLDSQGFIPENSQVENRDIIIAKIVPIKENRNDPTKTIKYEDQSKTFRTMEETYIDKNFTGRNGDGYNFAKVRVRTLRKPVLGDKFSSRHGQKGTIGNIIPECDMPFTKDGIRPDIIINPHAIPSRMTIGQLKETLLGKVLLELGMFGDGTGFGNLDVKTISESLMNLGYECYGNELLYNGLTGEQLETNIFFGPVFYQRLKHMVNDKQHSRSIGPMVNLTRQPAEGRSRDGGFRIGEMERDVMIAHGMSKFCRERLYDVSDKYSVHVCKKCGVIASYNDGNKNRMYAKNDFVIHLCKICNNTTDFARVEIPYALKLMNQELQTINVVPRIITE</sequence>
<dbReference type="PROSITE" id="PS50817">
    <property type="entry name" value="INTEIN_N_TER"/>
    <property type="match status" value="1"/>
</dbReference>
<evidence type="ECO:0000256" key="2">
    <source>
        <dbReference type="ARBA" id="ARBA00012418"/>
    </source>
</evidence>
<evidence type="ECO:0000256" key="10">
    <source>
        <dbReference type="ARBA" id="ARBA00023163"/>
    </source>
</evidence>
<dbReference type="InterPro" id="IPR014724">
    <property type="entry name" value="RNA_pol_RPB2_OB-fold"/>
</dbReference>
<dbReference type="Pfam" id="PF04561">
    <property type="entry name" value="RNA_pol_Rpb2_2"/>
    <property type="match status" value="1"/>
</dbReference>
<protein>
    <recommendedName>
        <fullName evidence="2">DNA-directed RNA polymerase</fullName>
        <ecNumber evidence="2">2.7.7.6</ecNumber>
    </recommendedName>
</protein>
<dbReference type="GO" id="GO:0003899">
    <property type="term" value="F:DNA-directed RNA polymerase activity"/>
    <property type="evidence" value="ECO:0007669"/>
    <property type="project" value="UniProtKB-EC"/>
</dbReference>
<dbReference type="InterPro" id="IPR007120">
    <property type="entry name" value="DNA-dir_RNAP_su2_dom"/>
</dbReference>
<dbReference type="InterPro" id="IPR007121">
    <property type="entry name" value="RNA_pol_bsu_CS"/>
</dbReference>
<dbReference type="InterPro" id="IPR003587">
    <property type="entry name" value="Hint_dom_N"/>
</dbReference>
<dbReference type="InterPro" id="IPR030934">
    <property type="entry name" value="Intein_C"/>
</dbReference>
<evidence type="ECO:0000259" key="11">
    <source>
        <dbReference type="PROSITE" id="PS50819"/>
    </source>
</evidence>
<evidence type="ECO:0000256" key="6">
    <source>
        <dbReference type="ARBA" id="ARBA00022723"/>
    </source>
</evidence>
<dbReference type="PROSITE" id="PS50818">
    <property type="entry name" value="INTEIN_C_TER"/>
    <property type="match status" value="1"/>
</dbReference>
<dbReference type="Gene3D" id="2.170.16.10">
    <property type="entry name" value="Hedgehog/Intein (Hint) domain"/>
    <property type="match status" value="2"/>
</dbReference>
<evidence type="ECO:0000256" key="3">
    <source>
        <dbReference type="ARBA" id="ARBA00022478"/>
    </source>
</evidence>
<dbReference type="Pfam" id="PF14890">
    <property type="entry name" value="Intein_splicing"/>
    <property type="match status" value="1"/>
</dbReference>
<proteinExistence type="inferred from homology"/>
<dbReference type="CDD" id="cd00653">
    <property type="entry name" value="RNA_pol_B_RPB2"/>
    <property type="match status" value="1"/>
</dbReference>
<dbReference type="Pfam" id="PF04567">
    <property type="entry name" value="RNA_pol_Rpb2_5"/>
    <property type="match status" value="1"/>
</dbReference>
<dbReference type="GO" id="GO:0032549">
    <property type="term" value="F:ribonucleoside binding"/>
    <property type="evidence" value="ECO:0007669"/>
    <property type="project" value="InterPro"/>
</dbReference>
<dbReference type="InterPro" id="IPR004042">
    <property type="entry name" value="Intein_endonuc_central"/>
</dbReference>
<dbReference type="SUPFAM" id="SSF64484">
    <property type="entry name" value="beta and beta-prime subunits of DNA dependent RNA-polymerase"/>
    <property type="match status" value="2"/>
</dbReference>
<organism evidence="12">
    <name type="scientific">viral metagenome</name>
    <dbReference type="NCBI Taxonomy" id="1070528"/>
    <lineage>
        <taxon>unclassified sequences</taxon>
        <taxon>metagenomes</taxon>
        <taxon>organismal metagenomes</taxon>
    </lineage>
</organism>
<dbReference type="GO" id="GO:0016539">
    <property type="term" value="P:intein-mediated protein splicing"/>
    <property type="evidence" value="ECO:0007669"/>
    <property type="project" value="InterPro"/>
</dbReference>
<dbReference type="InterPro" id="IPR015712">
    <property type="entry name" value="DNA-dir_RNA_pol_su2"/>
</dbReference>
<keyword evidence="7" id="KW-0068">Autocatalytic cleavage</keyword>
<dbReference type="InterPro" id="IPR036844">
    <property type="entry name" value="Hint_dom_sf"/>
</dbReference>
<dbReference type="NCBIfam" id="TIGR01445">
    <property type="entry name" value="intein_Nterm"/>
    <property type="match status" value="1"/>
</dbReference>
<dbReference type="InterPro" id="IPR003586">
    <property type="entry name" value="Hint_dom_C"/>
</dbReference>
<name>A0A6C0DR62_9ZZZZ</name>
<reference evidence="12" key="1">
    <citation type="journal article" date="2020" name="Nature">
        <title>Giant virus diversity and host interactions through global metagenomics.</title>
        <authorList>
            <person name="Schulz F."/>
            <person name="Roux S."/>
            <person name="Paez-Espino D."/>
            <person name="Jungbluth S."/>
            <person name="Walsh D.A."/>
            <person name="Denef V.J."/>
            <person name="McMahon K.D."/>
            <person name="Konstantinidis K.T."/>
            <person name="Eloe-Fadrosh E.A."/>
            <person name="Kyrpides N.C."/>
            <person name="Woyke T."/>
        </authorList>
    </citation>
    <scope>NUCLEOTIDE SEQUENCE</scope>
    <source>
        <strain evidence="12">GVMAG-M-3300023174-49</strain>
    </source>
</reference>
<dbReference type="Gene3D" id="2.40.270.10">
    <property type="entry name" value="DNA-directed RNA polymerase, subunit 2, domain 6"/>
    <property type="match status" value="1"/>
</dbReference>
<evidence type="ECO:0000313" key="12">
    <source>
        <dbReference type="EMBL" id="QHT18842.1"/>
    </source>
</evidence>
<dbReference type="SMART" id="SM00306">
    <property type="entry name" value="HintN"/>
    <property type="match status" value="1"/>
</dbReference>
<keyword evidence="6" id="KW-0479">Metal-binding</keyword>
<dbReference type="Pfam" id="PF04560">
    <property type="entry name" value="RNA_pol_Rpb2_7"/>
    <property type="match status" value="1"/>
</dbReference>
<evidence type="ECO:0000256" key="5">
    <source>
        <dbReference type="ARBA" id="ARBA00022695"/>
    </source>
</evidence>
<dbReference type="GO" id="GO:0046872">
    <property type="term" value="F:metal ion binding"/>
    <property type="evidence" value="ECO:0007669"/>
    <property type="project" value="UniProtKB-KW"/>
</dbReference>
<feature type="domain" description="DOD-type homing endonuclease" evidence="11">
    <location>
        <begin position="844"/>
        <end position="936"/>
    </location>
</feature>
<dbReference type="EC" id="2.7.7.6" evidence="2"/>
<dbReference type="PANTHER" id="PTHR20856">
    <property type="entry name" value="DNA-DIRECTED RNA POLYMERASE I SUBUNIT 2"/>
    <property type="match status" value="1"/>
</dbReference>
<dbReference type="InterPro" id="IPR006141">
    <property type="entry name" value="Intein_N"/>
</dbReference>
<dbReference type="SMART" id="SM00305">
    <property type="entry name" value="HintC"/>
    <property type="match status" value="1"/>
</dbReference>
<evidence type="ECO:0000256" key="4">
    <source>
        <dbReference type="ARBA" id="ARBA00022679"/>
    </source>
</evidence>
<accession>A0A6C0DR62</accession>
<dbReference type="InterPro" id="IPR007647">
    <property type="entry name" value="RNA_pol_Rpb2_5"/>
</dbReference>
<dbReference type="Pfam" id="PF04566">
    <property type="entry name" value="RNA_pol_Rpb2_4"/>
    <property type="match status" value="1"/>
</dbReference>
<dbReference type="InterPro" id="IPR027434">
    <property type="entry name" value="Homing_endonucl"/>
</dbReference>
<dbReference type="InterPro" id="IPR007642">
    <property type="entry name" value="RNA_pol_Rpb2_2"/>
</dbReference>
<keyword evidence="5" id="KW-0548">Nucleotidyltransferase</keyword>
<dbReference type="Gene3D" id="3.10.28.10">
    <property type="entry name" value="Homing endonucleases"/>
    <property type="match status" value="1"/>
</dbReference>
<dbReference type="Pfam" id="PF04565">
    <property type="entry name" value="RNA_pol_Rpb2_3"/>
    <property type="match status" value="1"/>
</dbReference>
<dbReference type="EMBL" id="MN739660">
    <property type="protein sequence ID" value="QHT18842.1"/>
    <property type="molecule type" value="Genomic_DNA"/>
</dbReference>
<dbReference type="GO" id="GO:0000428">
    <property type="term" value="C:DNA-directed RNA polymerase complex"/>
    <property type="evidence" value="ECO:0007669"/>
    <property type="project" value="UniProtKB-KW"/>
</dbReference>
<keyword evidence="10" id="KW-0804">Transcription</keyword>
<dbReference type="Pfam" id="PF00562">
    <property type="entry name" value="RNA_pol_Rpb2_6"/>
    <property type="match status" value="1"/>
</dbReference>
<keyword evidence="4" id="KW-0808">Transferase</keyword>
<dbReference type="PROSITE" id="PS01166">
    <property type="entry name" value="RNA_POL_BETA"/>
    <property type="match status" value="1"/>
</dbReference>
<evidence type="ECO:0000256" key="8">
    <source>
        <dbReference type="ARBA" id="ARBA00022833"/>
    </source>
</evidence>
<dbReference type="CDD" id="cd00081">
    <property type="entry name" value="Hint"/>
    <property type="match status" value="1"/>
</dbReference>
<dbReference type="InterPro" id="IPR007645">
    <property type="entry name" value="RNA_pol_Rpb2_3"/>
</dbReference>
<dbReference type="Pfam" id="PF04563">
    <property type="entry name" value="RNA_pol_Rpb2_1"/>
    <property type="match status" value="1"/>
</dbReference>
<dbReference type="InterPro" id="IPR007644">
    <property type="entry name" value="RNA_pol_bsu_protrusion"/>
</dbReference>
<dbReference type="InterPro" id="IPR037034">
    <property type="entry name" value="RNA_pol_Rpb2_2_sf"/>
</dbReference>
<dbReference type="Gene3D" id="3.90.1100.10">
    <property type="match status" value="2"/>
</dbReference>
<dbReference type="Gene3D" id="3.90.1110.10">
    <property type="entry name" value="RNA polymerase Rpb2, domain 2"/>
    <property type="match status" value="1"/>
</dbReference>
<dbReference type="Gene3D" id="3.90.1800.10">
    <property type="entry name" value="RNA polymerase alpha subunit dimerisation domain"/>
    <property type="match status" value="1"/>
</dbReference>
<dbReference type="InterPro" id="IPR007641">
    <property type="entry name" value="RNA_pol_Rpb2_7"/>
</dbReference>
<evidence type="ECO:0000256" key="7">
    <source>
        <dbReference type="ARBA" id="ARBA00022813"/>
    </source>
</evidence>
<dbReference type="GO" id="GO:0003677">
    <property type="term" value="F:DNA binding"/>
    <property type="evidence" value="ECO:0007669"/>
    <property type="project" value="InterPro"/>
</dbReference>